<proteinExistence type="predicted"/>
<comment type="caution">
    <text evidence="1">The sequence shown here is derived from an EMBL/GenBank/DDBJ whole genome shotgun (WGS) entry which is preliminary data.</text>
</comment>
<reference evidence="1" key="2">
    <citation type="submission" date="2020-12" db="EMBL/GenBank/DDBJ databases">
        <authorList>
            <person name="Kanost M."/>
        </authorList>
    </citation>
    <scope>NUCLEOTIDE SEQUENCE</scope>
</reference>
<keyword evidence="2" id="KW-1185">Reference proteome</keyword>
<organism evidence="1 2">
    <name type="scientific">Manduca sexta</name>
    <name type="common">Tobacco hawkmoth</name>
    <name type="synonym">Tobacco hornworm</name>
    <dbReference type="NCBI Taxonomy" id="7130"/>
    <lineage>
        <taxon>Eukaryota</taxon>
        <taxon>Metazoa</taxon>
        <taxon>Ecdysozoa</taxon>
        <taxon>Arthropoda</taxon>
        <taxon>Hexapoda</taxon>
        <taxon>Insecta</taxon>
        <taxon>Pterygota</taxon>
        <taxon>Neoptera</taxon>
        <taxon>Endopterygota</taxon>
        <taxon>Lepidoptera</taxon>
        <taxon>Glossata</taxon>
        <taxon>Ditrysia</taxon>
        <taxon>Bombycoidea</taxon>
        <taxon>Sphingidae</taxon>
        <taxon>Sphinginae</taxon>
        <taxon>Sphingini</taxon>
        <taxon>Manduca</taxon>
    </lineage>
</organism>
<protein>
    <submittedName>
        <fullName evidence="1">Uncharacterized protein</fullName>
    </submittedName>
</protein>
<dbReference type="EMBL" id="JH668482">
    <property type="protein sequence ID" value="KAG6455119.1"/>
    <property type="molecule type" value="Genomic_DNA"/>
</dbReference>
<sequence>MFDYRMTSDLSTQSQETNPILAHDLHKVLLKIFLAKGSQLSGALTSQEINKLLREYAYRGGDIKYEKRPSNH</sequence>
<reference evidence="1" key="1">
    <citation type="journal article" date="2016" name="Insect Biochem. Mol. Biol.">
        <title>Multifaceted biological insights from a draft genome sequence of the tobacco hornworm moth, Manduca sexta.</title>
        <authorList>
            <person name="Kanost M.R."/>
            <person name="Arrese E.L."/>
            <person name="Cao X."/>
            <person name="Chen Y.R."/>
            <person name="Chellapilla S."/>
            <person name="Goldsmith M.R."/>
            <person name="Grosse-Wilde E."/>
            <person name="Heckel D.G."/>
            <person name="Herndon N."/>
            <person name="Jiang H."/>
            <person name="Papanicolaou A."/>
            <person name="Qu J."/>
            <person name="Soulages J.L."/>
            <person name="Vogel H."/>
            <person name="Walters J."/>
            <person name="Waterhouse R.M."/>
            <person name="Ahn S.J."/>
            <person name="Almeida F.C."/>
            <person name="An C."/>
            <person name="Aqrawi P."/>
            <person name="Bretschneider A."/>
            <person name="Bryant W.B."/>
            <person name="Bucks S."/>
            <person name="Chao H."/>
            <person name="Chevignon G."/>
            <person name="Christen J.M."/>
            <person name="Clarke D.F."/>
            <person name="Dittmer N.T."/>
            <person name="Ferguson L.C.F."/>
            <person name="Garavelou S."/>
            <person name="Gordon K.H.J."/>
            <person name="Gunaratna R.T."/>
            <person name="Han Y."/>
            <person name="Hauser F."/>
            <person name="He Y."/>
            <person name="Heidel-Fischer H."/>
            <person name="Hirsh A."/>
            <person name="Hu Y."/>
            <person name="Jiang H."/>
            <person name="Kalra D."/>
            <person name="Klinner C."/>
            <person name="Konig C."/>
            <person name="Kovar C."/>
            <person name="Kroll A.R."/>
            <person name="Kuwar S.S."/>
            <person name="Lee S.L."/>
            <person name="Lehman R."/>
            <person name="Li K."/>
            <person name="Li Z."/>
            <person name="Liang H."/>
            <person name="Lovelace S."/>
            <person name="Lu Z."/>
            <person name="Mansfield J.H."/>
            <person name="McCulloch K.J."/>
            <person name="Mathew T."/>
            <person name="Morton B."/>
            <person name="Muzny D.M."/>
            <person name="Neunemann D."/>
            <person name="Ongeri F."/>
            <person name="Pauchet Y."/>
            <person name="Pu L.L."/>
            <person name="Pyrousis I."/>
            <person name="Rao X.J."/>
            <person name="Redding A."/>
            <person name="Roesel C."/>
            <person name="Sanchez-Gracia A."/>
            <person name="Schaack S."/>
            <person name="Shukla A."/>
            <person name="Tetreau G."/>
            <person name="Wang Y."/>
            <person name="Xiong G.H."/>
            <person name="Traut W."/>
            <person name="Walsh T.K."/>
            <person name="Worley K.C."/>
            <person name="Wu D."/>
            <person name="Wu W."/>
            <person name="Wu Y.Q."/>
            <person name="Zhang X."/>
            <person name="Zou Z."/>
            <person name="Zucker H."/>
            <person name="Briscoe A.D."/>
            <person name="Burmester T."/>
            <person name="Clem R.J."/>
            <person name="Feyereisen R."/>
            <person name="Grimmelikhuijzen C.J.P."/>
            <person name="Hamodrakas S.J."/>
            <person name="Hansson B.S."/>
            <person name="Huguet E."/>
            <person name="Jermiin L.S."/>
            <person name="Lan Q."/>
            <person name="Lehman H.K."/>
            <person name="Lorenzen M."/>
            <person name="Merzendorfer H."/>
            <person name="Michalopoulos I."/>
            <person name="Morton D.B."/>
            <person name="Muthukrishnan S."/>
            <person name="Oakeshott J.G."/>
            <person name="Palmer W."/>
            <person name="Park Y."/>
            <person name="Passarelli A.L."/>
            <person name="Rozas J."/>
            <person name="Schwartz L.M."/>
            <person name="Smith W."/>
            <person name="Southgate A."/>
            <person name="Vilcinskas A."/>
            <person name="Vogt R."/>
            <person name="Wang P."/>
            <person name="Werren J."/>
            <person name="Yu X.Q."/>
            <person name="Zhou J.J."/>
            <person name="Brown S.J."/>
            <person name="Scherer S.E."/>
            <person name="Richards S."/>
            <person name="Blissard G.W."/>
        </authorList>
    </citation>
    <scope>NUCLEOTIDE SEQUENCE</scope>
</reference>
<dbReference type="Proteomes" id="UP000791440">
    <property type="component" value="Unassembled WGS sequence"/>
</dbReference>
<accession>A0A922CR25</accession>
<gene>
    <name evidence="1" type="ORF">O3G_MSEX009045</name>
</gene>
<evidence type="ECO:0000313" key="2">
    <source>
        <dbReference type="Proteomes" id="UP000791440"/>
    </source>
</evidence>
<name>A0A922CR25_MANSE</name>
<evidence type="ECO:0000313" key="1">
    <source>
        <dbReference type="EMBL" id="KAG6455119.1"/>
    </source>
</evidence>
<dbReference type="AlphaFoldDB" id="A0A922CR25"/>